<comment type="function">
    <text evidence="7">Activator of cell division through the inhibition of FtsZ GTPase activity, therefore promoting FtsZ assembly into bundles of protofilaments necessary for the formation of the division Z ring. It is recruited early at mid-cell but it is not essential for cell division.</text>
</comment>
<feature type="coiled-coil region" evidence="10">
    <location>
        <begin position="74"/>
        <end position="129"/>
    </location>
</feature>
<keyword evidence="5" id="KW-0717">Septation</keyword>
<evidence type="ECO:0000256" key="9">
    <source>
        <dbReference type="ARBA" id="ARBA00033158"/>
    </source>
</evidence>
<evidence type="ECO:0000256" key="10">
    <source>
        <dbReference type="SAM" id="Coils"/>
    </source>
</evidence>
<evidence type="ECO:0000256" key="8">
    <source>
        <dbReference type="ARBA" id="ARBA00026068"/>
    </source>
</evidence>
<reference evidence="11 12" key="1">
    <citation type="submission" date="2015-10" db="EMBL/GenBank/DDBJ databases">
        <title>Butyribacter intestini gen. nov., sp. nov., a butyric acid-producing bacterium of the family Lachnospiraceae isolated from the human faeces.</title>
        <authorList>
            <person name="Zou Y."/>
            <person name="Xue W."/>
            <person name="Luo G."/>
            <person name="Lv M."/>
        </authorList>
    </citation>
    <scope>NUCLEOTIDE SEQUENCE [LARGE SCALE GENOMIC DNA]</scope>
    <source>
        <strain evidence="11 12">TF01-11</strain>
    </source>
</reference>
<proteinExistence type="predicted"/>
<dbReference type="EMBL" id="LLKB01000005">
    <property type="protein sequence ID" value="KQC84739.1"/>
    <property type="molecule type" value="Genomic_DNA"/>
</dbReference>
<dbReference type="GO" id="GO:0043093">
    <property type="term" value="P:FtsZ-dependent cytokinesis"/>
    <property type="evidence" value="ECO:0007669"/>
    <property type="project" value="TreeGrafter"/>
</dbReference>
<evidence type="ECO:0000256" key="1">
    <source>
        <dbReference type="ARBA" id="ARBA00004496"/>
    </source>
</evidence>
<dbReference type="RefSeq" id="WP_022013517.1">
    <property type="nucleotide sequence ID" value="NZ_DBGBRS010000028.1"/>
</dbReference>
<dbReference type="InterPro" id="IPR007838">
    <property type="entry name" value="Cell_div_ZapA-like"/>
</dbReference>
<evidence type="ECO:0000313" key="11">
    <source>
        <dbReference type="EMBL" id="KQC84739.1"/>
    </source>
</evidence>
<dbReference type="PANTHER" id="PTHR34981:SF1">
    <property type="entry name" value="CELL DIVISION PROTEIN ZAPA"/>
    <property type="match status" value="1"/>
</dbReference>
<evidence type="ECO:0000256" key="4">
    <source>
        <dbReference type="ARBA" id="ARBA00022618"/>
    </source>
</evidence>
<dbReference type="AlphaFoldDB" id="A0AAW3JQD8"/>
<keyword evidence="10" id="KW-0175">Coiled coil</keyword>
<comment type="subunit">
    <text evidence="8">Homodimer. Interacts with FtsZ.</text>
</comment>
<dbReference type="GO" id="GO:0005829">
    <property type="term" value="C:cytosol"/>
    <property type="evidence" value="ECO:0007669"/>
    <property type="project" value="TreeGrafter"/>
</dbReference>
<comment type="subcellular location">
    <subcellularLocation>
        <location evidence="1">Cytoplasm</location>
    </subcellularLocation>
</comment>
<dbReference type="InterPro" id="IPR053712">
    <property type="entry name" value="Bac_CellDiv_Activator"/>
</dbReference>
<evidence type="ECO:0000256" key="5">
    <source>
        <dbReference type="ARBA" id="ARBA00023210"/>
    </source>
</evidence>
<dbReference type="SUPFAM" id="SSF102829">
    <property type="entry name" value="Cell division protein ZapA-like"/>
    <property type="match status" value="1"/>
</dbReference>
<keyword evidence="3" id="KW-0963">Cytoplasm</keyword>
<dbReference type="GO" id="GO:0000921">
    <property type="term" value="P:septin ring assembly"/>
    <property type="evidence" value="ECO:0007669"/>
    <property type="project" value="TreeGrafter"/>
</dbReference>
<dbReference type="InterPro" id="IPR036192">
    <property type="entry name" value="Cell_div_ZapA-like_sf"/>
</dbReference>
<organism evidence="11 12">
    <name type="scientific">Butyribacter intestini</name>
    <dbReference type="NCBI Taxonomy" id="1703332"/>
    <lineage>
        <taxon>Bacteria</taxon>
        <taxon>Bacillati</taxon>
        <taxon>Bacillota</taxon>
        <taxon>Clostridia</taxon>
        <taxon>Lachnospirales</taxon>
        <taxon>Lachnospiraceae</taxon>
        <taxon>Butyribacter</taxon>
    </lineage>
</organism>
<gene>
    <name evidence="11" type="ORF">APZ18_08405</name>
</gene>
<evidence type="ECO:0000256" key="2">
    <source>
        <dbReference type="ARBA" id="ARBA00015195"/>
    </source>
</evidence>
<evidence type="ECO:0000256" key="6">
    <source>
        <dbReference type="ARBA" id="ARBA00023306"/>
    </source>
</evidence>
<dbReference type="PANTHER" id="PTHR34981">
    <property type="entry name" value="CELL DIVISION PROTEIN ZAPA"/>
    <property type="match status" value="1"/>
</dbReference>
<keyword evidence="4 11" id="KW-0132">Cell division</keyword>
<protein>
    <recommendedName>
        <fullName evidence="2">Cell division protein ZapA</fullName>
    </recommendedName>
    <alternativeName>
        <fullName evidence="9">Z ring-associated protein ZapA</fullName>
    </alternativeName>
</protein>
<name>A0AAW3JQD8_9FIRM</name>
<dbReference type="GO" id="GO:0000917">
    <property type="term" value="P:division septum assembly"/>
    <property type="evidence" value="ECO:0007669"/>
    <property type="project" value="UniProtKB-KW"/>
</dbReference>
<evidence type="ECO:0000256" key="3">
    <source>
        <dbReference type="ARBA" id="ARBA00022490"/>
    </source>
</evidence>
<dbReference type="GO" id="GO:0032153">
    <property type="term" value="C:cell division site"/>
    <property type="evidence" value="ECO:0007669"/>
    <property type="project" value="TreeGrafter"/>
</dbReference>
<comment type="caution">
    <text evidence="11">The sequence shown here is derived from an EMBL/GenBank/DDBJ whole genome shotgun (WGS) entry which is preliminary data.</text>
</comment>
<sequence>MNTKNDVEVIINGKQYTLSGYESSEYLQKIANHINDKIAEFKEQDGYLRLDTEMKNILLAINLSDEYYKALKDSNDIKKENEEMEKEIFDIKHEMLTMQSELDKANEQIKKLAEERQAAKDQVIRLETELGRNKHR</sequence>
<dbReference type="GO" id="GO:0030428">
    <property type="term" value="C:cell septum"/>
    <property type="evidence" value="ECO:0007669"/>
    <property type="project" value="TreeGrafter"/>
</dbReference>
<keyword evidence="6" id="KW-0131">Cell cycle</keyword>
<keyword evidence="12" id="KW-1185">Reference proteome</keyword>
<dbReference type="Pfam" id="PF05164">
    <property type="entry name" value="ZapA"/>
    <property type="match status" value="1"/>
</dbReference>
<evidence type="ECO:0000313" key="12">
    <source>
        <dbReference type="Proteomes" id="UP000050833"/>
    </source>
</evidence>
<dbReference type="Proteomes" id="UP000050833">
    <property type="component" value="Unassembled WGS sequence"/>
</dbReference>
<dbReference type="Gene3D" id="6.10.250.790">
    <property type="match status" value="1"/>
</dbReference>
<accession>A0AAW3JQD8</accession>
<evidence type="ECO:0000256" key="7">
    <source>
        <dbReference type="ARBA" id="ARBA00024910"/>
    </source>
</evidence>